<dbReference type="InterPro" id="IPR004165">
    <property type="entry name" value="CoA_trans_fam_I"/>
</dbReference>
<dbReference type="SMART" id="SM00882">
    <property type="entry name" value="CoA_trans"/>
    <property type="match status" value="1"/>
</dbReference>
<comment type="caution">
    <text evidence="3">The sequence shown here is derived from an EMBL/GenBank/DDBJ whole genome shotgun (WGS) entry which is preliminary data.</text>
</comment>
<keyword evidence="4" id="KW-1185">Reference proteome</keyword>
<gene>
    <name evidence="3" type="ORF">KHM83_01765</name>
</gene>
<dbReference type="RefSeq" id="WP_213235180.1">
    <property type="nucleotide sequence ID" value="NZ_JAHBCL010000002.1"/>
</dbReference>
<dbReference type="EMBL" id="JAHBCL010000002">
    <property type="protein sequence ID" value="MBS7525399.1"/>
    <property type="molecule type" value="Genomic_DNA"/>
</dbReference>
<dbReference type="Proteomes" id="UP000746471">
    <property type="component" value="Unassembled WGS sequence"/>
</dbReference>
<keyword evidence="2" id="KW-0808">Transferase</keyword>
<dbReference type="SUPFAM" id="SSF100950">
    <property type="entry name" value="NagB/RpiA/CoA transferase-like"/>
    <property type="match status" value="1"/>
</dbReference>
<dbReference type="PANTHER" id="PTHR13707">
    <property type="entry name" value="KETOACID-COENZYME A TRANSFERASE"/>
    <property type="match status" value="1"/>
</dbReference>
<dbReference type="InterPro" id="IPR037171">
    <property type="entry name" value="NagB/RpiA_transferase-like"/>
</dbReference>
<evidence type="ECO:0000313" key="4">
    <source>
        <dbReference type="Proteomes" id="UP000746471"/>
    </source>
</evidence>
<dbReference type="PANTHER" id="PTHR13707:SF60">
    <property type="entry name" value="ACETATE COA-TRANSFERASE SUBUNIT ALPHA"/>
    <property type="match status" value="1"/>
</dbReference>
<comment type="similarity">
    <text evidence="1">Belongs to the 3-oxoacid CoA-transferase subunit B family.</text>
</comment>
<protein>
    <submittedName>
        <fullName evidence="3">3-oxoacid CoA-transferase subunit B</fullName>
    </submittedName>
</protein>
<organism evidence="3 4">
    <name type="scientific">Fusibacter paucivorans</name>
    <dbReference type="NCBI Taxonomy" id="76009"/>
    <lineage>
        <taxon>Bacteria</taxon>
        <taxon>Bacillati</taxon>
        <taxon>Bacillota</taxon>
        <taxon>Clostridia</taxon>
        <taxon>Eubacteriales</taxon>
        <taxon>Eubacteriales Family XII. Incertae Sedis</taxon>
        <taxon>Fusibacter</taxon>
    </lineage>
</organism>
<accession>A0ABS5PJT1</accession>
<proteinExistence type="inferred from homology"/>
<reference evidence="3 4" key="1">
    <citation type="submission" date="2021-05" db="EMBL/GenBank/DDBJ databases">
        <title>Fusibacter ferrireducens sp. nov., an anaerobic, sulfur- and Fe-reducing bacterium isolated from the mangrove sediment.</title>
        <authorList>
            <person name="Qiu D."/>
        </authorList>
    </citation>
    <scope>NUCLEOTIDE SEQUENCE [LARGE SCALE GENOMIC DNA]</scope>
    <source>
        <strain evidence="3 4">DSM 12116</strain>
    </source>
</reference>
<evidence type="ECO:0000313" key="3">
    <source>
        <dbReference type="EMBL" id="MBS7525399.1"/>
    </source>
</evidence>
<dbReference type="Pfam" id="PF01144">
    <property type="entry name" value="CoA_trans"/>
    <property type="match status" value="1"/>
</dbReference>
<evidence type="ECO:0000256" key="2">
    <source>
        <dbReference type="ARBA" id="ARBA00022679"/>
    </source>
</evidence>
<dbReference type="NCBIfam" id="TIGR02428">
    <property type="entry name" value="pcaJ_scoB_fam"/>
    <property type="match status" value="1"/>
</dbReference>
<dbReference type="InterPro" id="IPR012791">
    <property type="entry name" value="3-oxoacid_CoA-transf_B"/>
</dbReference>
<name>A0ABS5PJT1_9FIRM</name>
<evidence type="ECO:0000256" key="1">
    <source>
        <dbReference type="ARBA" id="ARBA00007047"/>
    </source>
</evidence>
<dbReference type="Gene3D" id="3.40.1080.10">
    <property type="entry name" value="Glutaconate Coenzyme A-transferase"/>
    <property type="match status" value="1"/>
</dbReference>
<sequence>MNSREIIARRIAQEFNDGEVVNLGFGMPTMAANYIPNGINVILQTENGGLRFGGAPKAGEQNPDLGNAGGEPITMLPGGSAFDLAFSFCIIRGGHVDATVLGALEVDQNGNIANWKIPGKFVPGMGGGMDLLVGAKKVVAALAHTDKAGNSKVLKSCTLPLSAAGVVKRIITDKAVFNVSSKGLELIEIAPGLTEADVKAATEADYQVATNVKTMTF</sequence>